<dbReference type="AlphaFoldDB" id="R4WLC6"/>
<feature type="transmembrane region" description="Helical" evidence="7">
    <location>
        <begin position="442"/>
        <end position="463"/>
    </location>
</feature>
<dbReference type="GO" id="GO:0005886">
    <property type="term" value="C:plasma membrane"/>
    <property type="evidence" value="ECO:0007669"/>
    <property type="project" value="UniProtKB-SubCell"/>
</dbReference>
<evidence type="ECO:0000256" key="7">
    <source>
        <dbReference type="SAM" id="Phobius"/>
    </source>
</evidence>
<dbReference type="Gene3D" id="1.20.1720.10">
    <property type="entry name" value="Multidrug resistance protein D"/>
    <property type="match status" value="1"/>
</dbReference>
<dbReference type="InterPro" id="IPR036259">
    <property type="entry name" value="MFS_trans_sf"/>
</dbReference>
<feature type="transmembrane region" description="Helical" evidence="7">
    <location>
        <begin position="315"/>
        <end position="335"/>
    </location>
</feature>
<evidence type="ECO:0000313" key="10">
    <source>
        <dbReference type="Proteomes" id="UP000013966"/>
    </source>
</evidence>
<feature type="transmembrane region" description="Helical" evidence="7">
    <location>
        <begin position="12"/>
        <end position="30"/>
    </location>
</feature>
<name>R4WLC6_9BURK</name>
<feature type="transmembrane region" description="Helical" evidence="7">
    <location>
        <begin position="243"/>
        <end position="261"/>
    </location>
</feature>
<dbReference type="KEGG" id="buo:BRPE64_BCDS07170"/>
<dbReference type="InterPro" id="IPR011701">
    <property type="entry name" value="MFS"/>
</dbReference>
<keyword evidence="6 7" id="KW-0472">Membrane</keyword>
<accession>R4WLC6</accession>
<organism evidence="9 10">
    <name type="scientific">Caballeronia insecticola</name>
    <dbReference type="NCBI Taxonomy" id="758793"/>
    <lineage>
        <taxon>Bacteria</taxon>
        <taxon>Pseudomonadati</taxon>
        <taxon>Pseudomonadota</taxon>
        <taxon>Betaproteobacteria</taxon>
        <taxon>Burkholderiales</taxon>
        <taxon>Burkholderiaceae</taxon>
        <taxon>Caballeronia</taxon>
    </lineage>
</organism>
<evidence type="ECO:0000256" key="4">
    <source>
        <dbReference type="ARBA" id="ARBA00022692"/>
    </source>
</evidence>
<reference evidence="9 10" key="1">
    <citation type="journal article" date="2013" name="Genome Announc.">
        <title>Complete Genome Sequence of Burkholderia sp. Strain RPE64, Bacterial Symbiont of the Bean Bug Riptortus pedestris.</title>
        <authorList>
            <person name="Shibata T.F."/>
            <person name="Maeda T."/>
            <person name="Nikoh N."/>
            <person name="Yamaguchi K."/>
            <person name="Oshima K."/>
            <person name="Hattori M."/>
            <person name="Nishiyama T."/>
            <person name="Hasebe M."/>
            <person name="Fukatsu T."/>
            <person name="Kikuchi Y."/>
            <person name="Shigenobu S."/>
        </authorList>
    </citation>
    <scope>NUCLEOTIDE SEQUENCE [LARGE SCALE GENOMIC DNA]</scope>
</reference>
<dbReference type="Proteomes" id="UP000013966">
    <property type="component" value="Chromosome 2"/>
</dbReference>
<evidence type="ECO:0000256" key="1">
    <source>
        <dbReference type="ARBA" id="ARBA00004651"/>
    </source>
</evidence>
<dbReference type="PANTHER" id="PTHR42718">
    <property type="entry name" value="MAJOR FACILITATOR SUPERFAMILY MULTIDRUG TRANSPORTER MFSC"/>
    <property type="match status" value="1"/>
</dbReference>
<dbReference type="PATRIC" id="fig|758793.3.peg.3625"/>
<dbReference type="SUPFAM" id="SSF103473">
    <property type="entry name" value="MFS general substrate transporter"/>
    <property type="match status" value="1"/>
</dbReference>
<evidence type="ECO:0000256" key="6">
    <source>
        <dbReference type="ARBA" id="ARBA00023136"/>
    </source>
</evidence>
<keyword evidence="10" id="KW-1185">Reference proteome</keyword>
<gene>
    <name evidence="9" type="ORF">BRPE64_BCDS07170</name>
</gene>
<feature type="transmembrane region" description="Helical" evidence="7">
    <location>
        <begin position="347"/>
        <end position="369"/>
    </location>
</feature>
<dbReference type="PROSITE" id="PS50850">
    <property type="entry name" value="MFS"/>
    <property type="match status" value="1"/>
</dbReference>
<proteinExistence type="predicted"/>
<feature type="transmembrane region" description="Helical" evidence="7">
    <location>
        <begin position="281"/>
        <end position="303"/>
    </location>
</feature>
<dbReference type="PRINTS" id="PR01036">
    <property type="entry name" value="TCRTETB"/>
</dbReference>
<dbReference type="HOGENOM" id="CLU_000960_28_3_4"/>
<dbReference type="OrthoDB" id="9807274at2"/>
<feature type="transmembrane region" description="Helical" evidence="7">
    <location>
        <begin position="204"/>
        <end position="223"/>
    </location>
</feature>
<keyword evidence="4 7" id="KW-0812">Transmembrane</keyword>
<evidence type="ECO:0000256" key="5">
    <source>
        <dbReference type="ARBA" id="ARBA00022989"/>
    </source>
</evidence>
<evidence type="ECO:0000259" key="8">
    <source>
        <dbReference type="PROSITE" id="PS50850"/>
    </source>
</evidence>
<feature type="transmembrane region" description="Helical" evidence="7">
    <location>
        <begin position="171"/>
        <end position="192"/>
    </location>
</feature>
<feature type="transmembrane region" description="Helical" evidence="7">
    <location>
        <begin position="83"/>
        <end position="102"/>
    </location>
</feature>
<dbReference type="EMBL" id="AP013059">
    <property type="protein sequence ID" value="BAN25378.1"/>
    <property type="molecule type" value="Genomic_DNA"/>
</dbReference>
<feature type="transmembrane region" description="Helical" evidence="7">
    <location>
        <begin position="108"/>
        <end position="129"/>
    </location>
</feature>
<keyword evidence="3" id="KW-1003">Cell membrane</keyword>
<keyword evidence="2" id="KW-0813">Transport</keyword>
<keyword evidence="5 7" id="KW-1133">Transmembrane helix</keyword>
<dbReference type="GO" id="GO:0022857">
    <property type="term" value="F:transmembrane transporter activity"/>
    <property type="evidence" value="ECO:0007669"/>
    <property type="project" value="InterPro"/>
</dbReference>
<dbReference type="RefSeq" id="WP_016354808.1">
    <property type="nucleotide sequence ID" value="NC_021294.1"/>
</dbReference>
<feature type="transmembrane region" description="Helical" evidence="7">
    <location>
        <begin position="141"/>
        <end position="165"/>
    </location>
</feature>
<feature type="transmembrane region" description="Helical" evidence="7">
    <location>
        <begin position="50"/>
        <end position="71"/>
    </location>
</feature>
<dbReference type="PANTHER" id="PTHR42718:SF46">
    <property type="entry name" value="BLR6921 PROTEIN"/>
    <property type="match status" value="1"/>
</dbReference>
<evidence type="ECO:0000256" key="3">
    <source>
        <dbReference type="ARBA" id="ARBA00022475"/>
    </source>
</evidence>
<reference evidence="9 10" key="2">
    <citation type="journal article" date="2018" name="Int. J. Syst. Evol. Microbiol.">
        <title>Burkholderia insecticola sp. nov., a gut symbiotic bacterium of the bean bug Riptortus pedestris.</title>
        <authorList>
            <person name="Takeshita K."/>
            <person name="Tamaki H."/>
            <person name="Ohbayashi T."/>
            <person name="Meng X.-Y."/>
            <person name="Sone T."/>
            <person name="Mitani Y."/>
            <person name="Peeters C."/>
            <person name="Kikuchi Y."/>
            <person name="Vandamme P."/>
        </authorList>
    </citation>
    <scope>NUCLEOTIDE SEQUENCE [LARGE SCALE GENOMIC DNA]</scope>
    <source>
        <strain evidence="9">RPE64</strain>
    </source>
</reference>
<dbReference type="Pfam" id="PF07690">
    <property type="entry name" value="MFS_1"/>
    <property type="match status" value="1"/>
</dbReference>
<evidence type="ECO:0000313" key="9">
    <source>
        <dbReference type="EMBL" id="BAN25378.1"/>
    </source>
</evidence>
<dbReference type="Gene3D" id="1.20.1250.20">
    <property type="entry name" value="MFS general substrate transporter like domains"/>
    <property type="match status" value="1"/>
</dbReference>
<dbReference type="STRING" id="758793.BRPE64_BCDS07170"/>
<feature type="transmembrane region" description="Helical" evidence="7">
    <location>
        <begin position="414"/>
        <end position="436"/>
    </location>
</feature>
<dbReference type="InterPro" id="IPR020846">
    <property type="entry name" value="MFS_dom"/>
</dbReference>
<feature type="domain" description="Major facilitator superfamily (MFS) profile" evidence="8">
    <location>
        <begin position="17"/>
        <end position="466"/>
    </location>
</feature>
<comment type="subcellular location">
    <subcellularLocation>
        <location evidence="1">Cell membrane</location>
        <topology evidence="1">Multi-pass membrane protein</topology>
    </subcellularLocation>
</comment>
<protein>
    <submittedName>
        <fullName evidence="9">Major facilitator superfamily MFS_1</fullName>
    </submittedName>
</protein>
<evidence type="ECO:0000256" key="2">
    <source>
        <dbReference type="ARBA" id="ARBA00022448"/>
    </source>
</evidence>
<feature type="transmembrane region" description="Helical" evidence="7">
    <location>
        <begin position="375"/>
        <end position="393"/>
    </location>
</feature>
<sequence length="466" mass="47413">MTNPAQEQHAQRVNYWAVVSVLLGSFLGNLDASIANVALPTIAHDLARPAAETIWVVTAYQLAVAVSVLPFASIGEMVGFRRVFLGGVVVFTAASLACAAAPSLPLLIAARALQGIGGASMATVVPALLRQVYPPKLVGRGIALLGLAVALSAALGPTVAAGILSVAGWRWLFAVNVPLGIAGLCLASAMLPRIAPVDAANRRFDFAGALLSAGAIALFILGVGGLGAGEGASVGQSAATQFYPLPLIEIALACIAGFALIRQQRGQSAPLVPLDLLRIPILALSSLTSICSYVAQTLAYVALPFMLQHQLARSATTTGLLVTPWPLVIVFVAPLAGRLSDRHAPGLIGGMGLAIMAVGLCLLIGLPVSPSNADIVWRVAICGIGFGFFQTPNNRIMLTSAPHDRSGAAGGLMTMARMIGLSLGAALAAVAFGLYGQGGAQVALVGAAVSAALGVIVGVVRLVRTR</sequence>
<dbReference type="CDD" id="cd17321">
    <property type="entry name" value="MFS_MMR_MDR_like"/>
    <property type="match status" value="1"/>
</dbReference>